<dbReference type="PANTHER" id="PTHR45695:SF9">
    <property type="entry name" value="LEUCOKININ RECEPTOR"/>
    <property type="match status" value="1"/>
</dbReference>
<keyword evidence="2 9" id="KW-0812">Transmembrane</keyword>
<feature type="region of interest" description="Disordered" evidence="8">
    <location>
        <begin position="258"/>
        <end position="290"/>
    </location>
</feature>
<evidence type="ECO:0000259" key="10">
    <source>
        <dbReference type="PROSITE" id="PS50262"/>
    </source>
</evidence>
<reference evidence="11 12" key="1">
    <citation type="journal article" date="2023" name="Sci. Data">
        <title>Genome assembly of the Korean intertidal mud-creeper Batillaria attramentaria.</title>
        <authorList>
            <person name="Patra A.K."/>
            <person name="Ho P.T."/>
            <person name="Jun S."/>
            <person name="Lee S.J."/>
            <person name="Kim Y."/>
            <person name="Won Y.J."/>
        </authorList>
    </citation>
    <scope>NUCLEOTIDE SEQUENCE [LARGE SCALE GENOMIC DNA]</scope>
    <source>
        <strain evidence="11">Wonlab-2016</strain>
    </source>
</reference>
<evidence type="ECO:0000256" key="9">
    <source>
        <dbReference type="SAM" id="Phobius"/>
    </source>
</evidence>
<keyword evidence="12" id="KW-1185">Reference proteome</keyword>
<keyword evidence="3 9" id="KW-1133">Transmembrane helix</keyword>
<gene>
    <name evidence="11" type="ORF">BaRGS_00009044</name>
</gene>
<feature type="transmembrane region" description="Helical" evidence="9">
    <location>
        <begin position="79"/>
        <end position="100"/>
    </location>
</feature>
<dbReference type="EMBL" id="JACVVK020000042">
    <property type="protein sequence ID" value="KAK7499703.1"/>
    <property type="molecule type" value="Genomic_DNA"/>
</dbReference>
<keyword evidence="4" id="KW-0297">G-protein coupled receptor</keyword>
<feature type="compositionally biased region" description="Polar residues" evidence="8">
    <location>
        <begin position="266"/>
        <end position="289"/>
    </location>
</feature>
<dbReference type="PROSITE" id="PS50262">
    <property type="entry name" value="G_PROTEIN_RECEP_F1_2"/>
    <property type="match status" value="1"/>
</dbReference>
<keyword evidence="7" id="KW-0807">Transducer</keyword>
<evidence type="ECO:0000256" key="1">
    <source>
        <dbReference type="ARBA" id="ARBA00004141"/>
    </source>
</evidence>
<evidence type="ECO:0000256" key="8">
    <source>
        <dbReference type="SAM" id="MobiDB-lite"/>
    </source>
</evidence>
<feature type="transmembrane region" description="Helical" evidence="9">
    <location>
        <begin position="177"/>
        <end position="196"/>
    </location>
</feature>
<evidence type="ECO:0000256" key="3">
    <source>
        <dbReference type="ARBA" id="ARBA00022989"/>
    </source>
</evidence>
<feature type="transmembrane region" description="Helical" evidence="9">
    <location>
        <begin position="223"/>
        <end position="248"/>
    </location>
</feature>
<comment type="subcellular location">
    <subcellularLocation>
        <location evidence="1">Membrane</location>
        <topology evidence="1">Multi-pass membrane protein</topology>
    </subcellularLocation>
</comment>
<evidence type="ECO:0000313" key="11">
    <source>
        <dbReference type="EMBL" id="KAK7499703.1"/>
    </source>
</evidence>
<dbReference type="Gene3D" id="1.20.1070.10">
    <property type="entry name" value="Rhodopsin 7-helix transmembrane proteins"/>
    <property type="match status" value="1"/>
</dbReference>
<organism evidence="11 12">
    <name type="scientific">Batillaria attramentaria</name>
    <dbReference type="NCBI Taxonomy" id="370345"/>
    <lineage>
        <taxon>Eukaryota</taxon>
        <taxon>Metazoa</taxon>
        <taxon>Spiralia</taxon>
        <taxon>Lophotrochozoa</taxon>
        <taxon>Mollusca</taxon>
        <taxon>Gastropoda</taxon>
        <taxon>Caenogastropoda</taxon>
        <taxon>Sorbeoconcha</taxon>
        <taxon>Cerithioidea</taxon>
        <taxon>Batillariidae</taxon>
        <taxon>Batillaria</taxon>
    </lineage>
</organism>
<evidence type="ECO:0000313" key="12">
    <source>
        <dbReference type="Proteomes" id="UP001519460"/>
    </source>
</evidence>
<feature type="transmembrane region" description="Helical" evidence="9">
    <location>
        <begin position="292"/>
        <end position="313"/>
    </location>
</feature>
<proteinExistence type="predicted"/>
<evidence type="ECO:0000256" key="2">
    <source>
        <dbReference type="ARBA" id="ARBA00022692"/>
    </source>
</evidence>
<protein>
    <recommendedName>
        <fullName evidence="10">G-protein coupled receptors family 1 profile domain-containing protein</fullName>
    </recommendedName>
</protein>
<sequence length="391" mass="42417">MVVFSTTPATLANFTEGYVKRNASRSAVDLDHFNRALDMWYTGLAVVGILDCIVGAALNAFLLLTLLTSPAMRSDIRNVLIVNVAVADLLVDAFCQPLQVNEAFQRDWVSGCYLHIIVQVIEISAGAFVSTWGIMCLDALLLTRITRLTHSLTSCLTSSLTTSASLWRRRLEMGVKVAAVAFPWVMSVAVLAPVVVKQVQAGIVLLWTSDRCPIGMTHSVYRLLAVFVSFLPGAVILMLLLVTAIVYFTRRRSGRGLMSFAPPTTPQTISTLESPSGSQPGDPTPSQDPASAYVTASVLTLVLTGAVHVFHVGKLGRTLSLSASLLTSLSLIALYSLKSAVLPFVWLLMLPDVRARARHLLVSGRDTLRRRVNAVPTSLDPSVAYRNLEHD</sequence>
<feature type="domain" description="G-protein coupled receptors family 1 profile" evidence="10">
    <location>
        <begin position="58"/>
        <end position="346"/>
    </location>
</feature>
<keyword evidence="6" id="KW-0675">Receptor</keyword>
<dbReference type="Proteomes" id="UP001519460">
    <property type="component" value="Unassembled WGS sequence"/>
</dbReference>
<dbReference type="InterPro" id="IPR017452">
    <property type="entry name" value="GPCR_Rhodpsn_7TM"/>
</dbReference>
<feature type="transmembrane region" description="Helical" evidence="9">
    <location>
        <begin position="325"/>
        <end position="350"/>
    </location>
</feature>
<dbReference type="GO" id="GO:0004930">
    <property type="term" value="F:G protein-coupled receptor activity"/>
    <property type="evidence" value="ECO:0007669"/>
    <property type="project" value="UniProtKB-KW"/>
</dbReference>
<accession>A0ABD0LJW5</accession>
<dbReference type="PANTHER" id="PTHR45695">
    <property type="entry name" value="LEUCOKININ RECEPTOR-RELATED"/>
    <property type="match status" value="1"/>
</dbReference>
<name>A0ABD0LJW5_9CAEN</name>
<keyword evidence="5 9" id="KW-0472">Membrane</keyword>
<comment type="caution">
    <text evidence="11">The sequence shown here is derived from an EMBL/GenBank/DDBJ whole genome shotgun (WGS) entry which is preliminary data.</text>
</comment>
<evidence type="ECO:0000256" key="6">
    <source>
        <dbReference type="ARBA" id="ARBA00023170"/>
    </source>
</evidence>
<feature type="transmembrane region" description="Helical" evidence="9">
    <location>
        <begin position="120"/>
        <end position="142"/>
    </location>
</feature>
<feature type="transmembrane region" description="Helical" evidence="9">
    <location>
        <begin position="39"/>
        <end position="67"/>
    </location>
</feature>
<evidence type="ECO:0000256" key="5">
    <source>
        <dbReference type="ARBA" id="ARBA00023136"/>
    </source>
</evidence>
<dbReference type="SUPFAM" id="SSF81321">
    <property type="entry name" value="Family A G protein-coupled receptor-like"/>
    <property type="match status" value="1"/>
</dbReference>
<evidence type="ECO:0000256" key="4">
    <source>
        <dbReference type="ARBA" id="ARBA00023040"/>
    </source>
</evidence>
<dbReference type="AlphaFoldDB" id="A0ABD0LJW5"/>
<dbReference type="GO" id="GO:0016020">
    <property type="term" value="C:membrane"/>
    <property type="evidence" value="ECO:0007669"/>
    <property type="project" value="UniProtKB-SubCell"/>
</dbReference>
<evidence type="ECO:0000256" key="7">
    <source>
        <dbReference type="ARBA" id="ARBA00023224"/>
    </source>
</evidence>